<dbReference type="AlphaFoldDB" id="A0A124EGN6"/>
<dbReference type="STRING" id="1299998.AUL39_07435"/>
<feature type="transmembrane region" description="Helical" evidence="3">
    <location>
        <begin position="576"/>
        <end position="594"/>
    </location>
</feature>
<feature type="transmembrane region" description="Helical" evidence="3">
    <location>
        <begin position="371"/>
        <end position="394"/>
    </location>
</feature>
<reference evidence="5 6" key="1">
    <citation type="submission" date="2015-12" db="EMBL/GenBank/DDBJ databases">
        <title>Draft Genome Sequence of Olsenella scatoligenes SK9K4T; a Producer of 3-Methylindole- (skatole) and 4-Methylphenol- (p-cresol) Isolated from Pig Feces.</title>
        <authorList>
            <person name="Li X."/>
            <person name="Borg B."/>
            <person name="Canibe N."/>
        </authorList>
    </citation>
    <scope>NUCLEOTIDE SEQUENCE [LARGE SCALE GENOMIC DNA]</scope>
    <source>
        <strain evidence="5 6">SK9K4</strain>
    </source>
</reference>
<name>A0A124EGN6_TRASO</name>
<accession>A0A124EGN6</accession>
<dbReference type="GO" id="GO:0052689">
    <property type="term" value="F:carboxylic ester hydrolase activity"/>
    <property type="evidence" value="ECO:0007669"/>
    <property type="project" value="UniProtKB-ARBA"/>
</dbReference>
<evidence type="ECO:0000313" key="5">
    <source>
        <dbReference type="EMBL" id="KUH58044.1"/>
    </source>
</evidence>
<keyword evidence="3" id="KW-0812">Transmembrane</keyword>
<feature type="transmembrane region" description="Helical" evidence="3">
    <location>
        <begin position="536"/>
        <end position="556"/>
    </location>
</feature>
<dbReference type="Proteomes" id="UP000054078">
    <property type="component" value="Unassembled WGS sequence"/>
</dbReference>
<evidence type="ECO:0000256" key="3">
    <source>
        <dbReference type="SAM" id="Phobius"/>
    </source>
</evidence>
<keyword evidence="3" id="KW-1133">Transmembrane helix</keyword>
<proteinExistence type="inferred from homology"/>
<dbReference type="EMBL" id="LOJF01000010">
    <property type="protein sequence ID" value="KUH58044.1"/>
    <property type="molecule type" value="Genomic_DNA"/>
</dbReference>
<dbReference type="SUPFAM" id="SSF53474">
    <property type="entry name" value="alpha/beta-Hydrolases"/>
    <property type="match status" value="1"/>
</dbReference>
<feature type="transmembrane region" description="Helical" evidence="3">
    <location>
        <begin position="457"/>
        <end position="476"/>
    </location>
</feature>
<organism evidence="5 6">
    <name type="scientific">Tractidigestivibacter scatoligenes</name>
    <name type="common">Olsenella scatoligenes</name>
    <dbReference type="NCBI Taxonomy" id="1299998"/>
    <lineage>
        <taxon>Bacteria</taxon>
        <taxon>Bacillati</taxon>
        <taxon>Actinomycetota</taxon>
        <taxon>Coriobacteriia</taxon>
        <taxon>Coriobacteriales</taxon>
        <taxon>Atopobiaceae</taxon>
        <taxon>Tractidigestivibacter</taxon>
    </lineage>
</organism>
<feature type="domain" description="PET hydrolase/cutinase-like" evidence="4">
    <location>
        <begin position="27"/>
        <end position="161"/>
    </location>
</feature>
<evidence type="ECO:0000256" key="1">
    <source>
        <dbReference type="ARBA" id="ARBA00008645"/>
    </source>
</evidence>
<dbReference type="Gene3D" id="3.40.50.1820">
    <property type="entry name" value="alpha/beta hydrolase"/>
    <property type="match status" value="1"/>
</dbReference>
<dbReference type="InterPro" id="IPR041127">
    <property type="entry name" value="PET_hydrolase/cutinase-like"/>
</dbReference>
<gene>
    <name evidence="5" type="ORF">AUL39_07435</name>
</gene>
<dbReference type="PANTHER" id="PTHR22946:SF9">
    <property type="entry name" value="POLYKETIDE TRANSFERASE AF380"/>
    <property type="match status" value="1"/>
</dbReference>
<dbReference type="OrthoDB" id="9796609at2"/>
<feature type="transmembrane region" description="Helical" evidence="3">
    <location>
        <begin position="496"/>
        <end position="515"/>
    </location>
</feature>
<evidence type="ECO:0000313" key="6">
    <source>
        <dbReference type="Proteomes" id="UP000054078"/>
    </source>
</evidence>
<dbReference type="InterPro" id="IPR050261">
    <property type="entry name" value="FrsA_esterase"/>
</dbReference>
<keyword evidence="3" id="KW-0472">Membrane</keyword>
<keyword evidence="6" id="KW-1185">Reference proteome</keyword>
<protein>
    <recommendedName>
        <fullName evidence="4">PET hydrolase/cutinase-like domain-containing protein</fullName>
    </recommendedName>
</protein>
<comment type="similarity">
    <text evidence="1">Belongs to the AB hydrolase superfamily.</text>
</comment>
<sequence>MEAVRKKAKVFLVIAIAMMLVSGIVVSLVQTSFGHVTVKHVYWEADNGIGISGNLYIPDTATADNPAPAVVTSHGYLNNKEMQDINGVELSRRGYVVLAIDQPGSGESDTADWQKQNGTGMNFVGVYQGVLSLSRMPFVDDSRIGVTGHSMGGMSSNFAVLQDSQSEKPLISAVLLNCIDAMYTDSPNIIGGIAASDADGNYVNLYGNRSVGIIASQYDEFFHKRTDANGVHHDAPDYMDPDNMDPQSFLNFGEDPTGKDYREAGTYYYKDVDGKECFRVIYNPAQIHPWSHFSARSATATIDFFDTAFGSPTPIASSNQIWQVKEAFNFVGMLGFVMFVISFTTTMLFTSTFSELRAGEVVQAMTADKKGIAWFAGATAVSTVISILTFNPVVNFGKSLPIAQQVMMMGIGLWACLCGLVTIATLYLSYRFYGKSAGIDLADRGVKISGRKLGKTVVLAILVCAVSYLCVFLDDYFFVADFRIWNVGFKIVDSEILGLSLFPHGVLFLVFYIAMSIANNSFNFTTMGGKKSWQNNLLLIICNLLPMIIMLVFQYGTYVATGHEPIQGDAMNVAQLFAFLLIVTGACVIDRVLYRVSKNPYLAGIITGILVSIVSCANTTTGLIMLS</sequence>
<evidence type="ECO:0000256" key="2">
    <source>
        <dbReference type="ARBA" id="ARBA00022801"/>
    </source>
</evidence>
<keyword evidence="2" id="KW-0378">Hydrolase</keyword>
<feature type="transmembrane region" description="Helical" evidence="3">
    <location>
        <begin position="406"/>
        <end position="428"/>
    </location>
</feature>
<comment type="caution">
    <text evidence="5">The sequence shown here is derived from an EMBL/GenBank/DDBJ whole genome shotgun (WGS) entry which is preliminary data.</text>
</comment>
<dbReference type="PANTHER" id="PTHR22946">
    <property type="entry name" value="DIENELACTONE HYDROLASE DOMAIN-CONTAINING PROTEIN-RELATED"/>
    <property type="match status" value="1"/>
</dbReference>
<feature type="transmembrane region" description="Helical" evidence="3">
    <location>
        <begin position="327"/>
        <end position="350"/>
    </location>
</feature>
<feature type="transmembrane region" description="Helical" evidence="3">
    <location>
        <begin position="601"/>
        <end position="626"/>
    </location>
</feature>
<evidence type="ECO:0000259" key="4">
    <source>
        <dbReference type="Pfam" id="PF12740"/>
    </source>
</evidence>
<dbReference type="Pfam" id="PF12740">
    <property type="entry name" value="PETase"/>
    <property type="match status" value="1"/>
</dbReference>
<dbReference type="InterPro" id="IPR029058">
    <property type="entry name" value="AB_hydrolase_fold"/>
</dbReference>
<dbReference type="RefSeq" id="WP_059054975.1">
    <property type="nucleotide sequence ID" value="NZ_LOJF01000010.1"/>
</dbReference>